<evidence type="ECO:0000313" key="4">
    <source>
        <dbReference type="Proteomes" id="UP000323136"/>
    </source>
</evidence>
<evidence type="ECO:0000313" key="3">
    <source>
        <dbReference type="EMBL" id="TYP96741.1"/>
    </source>
</evidence>
<protein>
    <submittedName>
        <fullName evidence="3">Putative membrane protein (TIGR02226 family)</fullName>
    </submittedName>
</protein>
<dbReference type="RefSeq" id="WP_148871045.1">
    <property type="nucleotide sequence ID" value="NZ_VNIA01000006.1"/>
</dbReference>
<proteinExistence type="predicted"/>
<feature type="domain" description="Aerotolerance regulator N-terminal" evidence="2">
    <location>
        <begin position="1"/>
        <end position="76"/>
    </location>
</feature>
<keyword evidence="1" id="KW-0472">Membrane</keyword>
<evidence type="ECO:0000256" key="1">
    <source>
        <dbReference type="SAM" id="Phobius"/>
    </source>
</evidence>
<dbReference type="PANTHER" id="PTHR37464">
    <property type="entry name" value="BLL2463 PROTEIN"/>
    <property type="match status" value="1"/>
</dbReference>
<dbReference type="NCBIfam" id="TIGR02226">
    <property type="entry name" value="two_anch"/>
    <property type="match status" value="1"/>
</dbReference>
<sequence length="649" mass="74570">MQFKHPEFLYFFALLIIPVLVHLFQLQRFVKVPFTNVAFLKKLVLETRKSSRIKKWLILATRLLLLSAIILAFSQPYLSNNSLEEKQHTFIYLDNSLSTNAKGEKGNLLQIASQELIESISDNSNFSLLSNTSFHQNISSSELKNILLKTENEAVKAPFSEILLKIYNQNKILNTTLSKNILISDFQNAYDNDFTNVNHSLSLIQLQPEQKNNLSIDSVFVNENTSSNFNVNVVIKNQGDSKENIPIAIFNNQKLISKQTFSIEKDNNKTVSFSIQKTTVFLGKLEITYSDTFSFDNSFYFTLNSQEKTNVLAIGNTNDFLSKIYTKDEFNFTNSNLQNTNYNSIEQQQLIILNELEKIPQSLISTLTDFSKKGGQLVVIPNPKSDINSYNLFLKNVSAGKILPLKKDTLKITNINFKHPLFKNVFDKKVSNFQYPTTQSYYPTSFTNSSNLISFENNEKFIKQVNLPNSKLFWIASSLNKLNSNFTNSPLVVPVFYNIGQQSLQLSKLYYTVDELNTIEVKSQLGKDDILSIQNSETSFIPLQQNNQNKITLTTKEQPFKNGFYHILHQKDTLKTIAFNYPKEESSLQYLDIKLLVNKNKNIEISSSVKETLQEINKKNKVRWLWKLFLSLAIVSLLLEILILKYFKV</sequence>
<keyword evidence="1" id="KW-1133">Transmembrane helix</keyword>
<gene>
    <name evidence="3" type="ORF">C7447_10640</name>
</gene>
<dbReference type="InterPro" id="IPR024163">
    <property type="entry name" value="Aerotolerance_reg_N"/>
</dbReference>
<keyword evidence="1" id="KW-0812">Transmembrane</keyword>
<evidence type="ECO:0000259" key="2">
    <source>
        <dbReference type="Pfam" id="PF07584"/>
    </source>
</evidence>
<reference evidence="3 4" key="1">
    <citation type="submission" date="2019-07" db="EMBL/GenBank/DDBJ databases">
        <title>Genomic Encyclopedia of Type Strains, Phase IV (KMG-IV): sequencing the most valuable type-strain genomes for metagenomic binning, comparative biology and taxonomic classification.</title>
        <authorList>
            <person name="Goeker M."/>
        </authorList>
    </citation>
    <scope>NUCLEOTIDE SEQUENCE [LARGE SCALE GENOMIC DNA]</scope>
    <source>
        <strain evidence="3 4">DSM 18961</strain>
    </source>
</reference>
<keyword evidence="4" id="KW-1185">Reference proteome</keyword>
<comment type="caution">
    <text evidence="3">The sequence shown here is derived from an EMBL/GenBank/DDBJ whole genome shotgun (WGS) entry which is preliminary data.</text>
</comment>
<dbReference type="AlphaFoldDB" id="A0A5S5DLM1"/>
<dbReference type="OrthoDB" id="9810200at2"/>
<dbReference type="PANTHER" id="PTHR37464:SF1">
    <property type="entry name" value="BLL2463 PROTEIN"/>
    <property type="match status" value="1"/>
</dbReference>
<dbReference type="InterPro" id="IPR011933">
    <property type="entry name" value="Double_TM_dom"/>
</dbReference>
<dbReference type="EMBL" id="VNIA01000006">
    <property type="protein sequence ID" value="TYP96741.1"/>
    <property type="molecule type" value="Genomic_DNA"/>
</dbReference>
<dbReference type="Proteomes" id="UP000323136">
    <property type="component" value="Unassembled WGS sequence"/>
</dbReference>
<feature type="transmembrane region" description="Helical" evidence="1">
    <location>
        <begin position="624"/>
        <end position="647"/>
    </location>
</feature>
<organism evidence="3 4">
    <name type="scientific">Tenacibaculum adriaticum</name>
    <dbReference type="NCBI Taxonomy" id="413713"/>
    <lineage>
        <taxon>Bacteria</taxon>
        <taxon>Pseudomonadati</taxon>
        <taxon>Bacteroidota</taxon>
        <taxon>Flavobacteriia</taxon>
        <taxon>Flavobacteriales</taxon>
        <taxon>Flavobacteriaceae</taxon>
        <taxon>Tenacibaculum</taxon>
    </lineage>
</organism>
<feature type="transmembrane region" description="Helical" evidence="1">
    <location>
        <begin position="6"/>
        <end position="24"/>
    </location>
</feature>
<name>A0A5S5DLM1_9FLAO</name>
<accession>A0A5S5DLM1</accession>
<dbReference type="Pfam" id="PF07584">
    <property type="entry name" value="BatA"/>
    <property type="match status" value="1"/>
</dbReference>